<evidence type="ECO:0000256" key="1">
    <source>
        <dbReference type="ARBA" id="ARBA00004651"/>
    </source>
</evidence>
<feature type="transmembrane region" description="Helical" evidence="8">
    <location>
        <begin position="37"/>
        <end position="58"/>
    </location>
</feature>
<feature type="transmembrane region" description="Helical" evidence="8">
    <location>
        <begin position="183"/>
        <end position="201"/>
    </location>
</feature>
<keyword evidence="13" id="KW-1185">Reference proteome</keyword>
<dbReference type="GO" id="GO:0140359">
    <property type="term" value="F:ABC-type transporter activity"/>
    <property type="evidence" value="ECO:0007669"/>
    <property type="project" value="InterPro"/>
</dbReference>
<evidence type="ECO:0000313" key="12">
    <source>
        <dbReference type="Proteomes" id="UP000321378"/>
    </source>
</evidence>
<evidence type="ECO:0000256" key="4">
    <source>
        <dbReference type="ARBA" id="ARBA00022475"/>
    </source>
</evidence>
<feature type="transmembrane region" description="Helical" evidence="8">
    <location>
        <begin position="244"/>
        <end position="262"/>
    </location>
</feature>
<evidence type="ECO:0000256" key="8">
    <source>
        <dbReference type="RuleBase" id="RU361157"/>
    </source>
</evidence>
<feature type="transmembrane region" description="Helical" evidence="8">
    <location>
        <begin position="70"/>
        <end position="87"/>
    </location>
</feature>
<comment type="similarity">
    <text evidence="2 8">Belongs to the ABC-2 integral membrane protein family.</text>
</comment>
<comment type="subcellular location">
    <subcellularLocation>
        <location evidence="1 8">Cell membrane</location>
        <topology evidence="1 8">Multi-pass membrane protein</topology>
    </subcellularLocation>
</comment>
<gene>
    <name evidence="10" type="ORF">JMUB3870_0113</name>
    <name evidence="11" type="ORF">JMUB3935_0130</name>
</gene>
<evidence type="ECO:0000313" key="11">
    <source>
        <dbReference type="EMBL" id="BBM51180.1"/>
    </source>
</evidence>
<keyword evidence="6 8" id="KW-1133">Transmembrane helix</keyword>
<dbReference type="PROSITE" id="PS51012">
    <property type="entry name" value="ABC_TM2"/>
    <property type="match status" value="1"/>
</dbReference>
<dbReference type="GO" id="GO:0005886">
    <property type="term" value="C:plasma membrane"/>
    <property type="evidence" value="ECO:0007669"/>
    <property type="project" value="UniProtKB-SubCell"/>
</dbReference>
<reference evidence="10 13" key="1">
    <citation type="submission" date="2019-07" db="EMBL/GenBank/DDBJ databases">
        <title>Complete Genome Sequence of Leptotrichia trevisanii Strain JMUB3870.</title>
        <authorList>
            <person name="Watanabe S."/>
            <person name="Cui L."/>
        </authorList>
    </citation>
    <scope>NUCLEOTIDE SEQUENCE [LARGE SCALE GENOMIC DNA]</scope>
    <source>
        <strain evidence="10 13">JMUB3870</strain>
    </source>
</reference>
<dbReference type="GO" id="GO:0015920">
    <property type="term" value="P:lipopolysaccharide transport"/>
    <property type="evidence" value="ECO:0007669"/>
    <property type="project" value="TreeGrafter"/>
</dbReference>
<feature type="domain" description="ABC transmembrane type-2" evidence="9">
    <location>
        <begin position="38"/>
        <end position="262"/>
    </location>
</feature>
<evidence type="ECO:0000313" key="13">
    <source>
        <dbReference type="Proteomes" id="UP000422644"/>
    </source>
</evidence>
<evidence type="ECO:0000256" key="3">
    <source>
        <dbReference type="ARBA" id="ARBA00022448"/>
    </source>
</evidence>
<dbReference type="Proteomes" id="UP000422644">
    <property type="component" value="Chromosome"/>
</dbReference>
<dbReference type="Proteomes" id="UP000321378">
    <property type="component" value="Chromosome"/>
</dbReference>
<evidence type="ECO:0000256" key="6">
    <source>
        <dbReference type="ARBA" id="ARBA00022989"/>
    </source>
</evidence>
<protein>
    <recommendedName>
        <fullName evidence="8">Transport permease protein</fullName>
    </recommendedName>
</protein>
<dbReference type="Pfam" id="PF01061">
    <property type="entry name" value="ABC2_membrane"/>
    <property type="match status" value="1"/>
</dbReference>
<keyword evidence="5 8" id="KW-0812">Transmembrane</keyword>
<dbReference type="InterPro" id="IPR013525">
    <property type="entry name" value="ABC2_TM"/>
</dbReference>
<dbReference type="RefSeq" id="WP_026749572.1">
    <property type="nucleotide sequence ID" value="NZ_AP019831.1"/>
</dbReference>
<reference evidence="11 12" key="2">
    <citation type="submission" date="2019-07" db="EMBL/GenBank/DDBJ databases">
        <title>Complete Genome Sequence of Leptotrichia trevisanii Strain JMUB3935.</title>
        <authorList>
            <person name="Watanabe S."/>
            <person name="Cui L."/>
        </authorList>
    </citation>
    <scope>NUCLEOTIDE SEQUENCE [LARGE SCALE GENOMIC DNA]</scope>
    <source>
        <strain evidence="11 12">JMUB3935</strain>
    </source>
</reference>
<dbReference type="OrthoDB" id="9794365at2"/>
<feature type="transmembrane region" description="Helical" evidence="8">
    <location>
        <begin position="120"/>
        <end position="140"/>
    </location>
</feature>
<keyword evidence="4 8" id="KW-1003">Cell membrane</keyword>
<dbReference type="EMBL" id="AP019840">
    <property type="protein sequence ID" value="BBM51180.1"/>
    <property type="molecule type" value="Genomic_DNA"/>
</dbReference>
<accession>A0A510KHM3</accession>
<evidence type="ECO:0000256" key="5">
    <source>
        <dbReference type="ARBA" id="ARBA00022692"/>
    </source>
</evidence>
<keyword evidence="3 8" id="KW-0813">Transport</keyword>
<dbReference type="STRING" id="1122173.GCA_000482505_02022"/>
<dbReference type="PANTHER" id="PTHR30413:SF10">
    <property type="entry name" value="CAPSULE POLYSACCHARIDE EXPORT INNER-MEMBRANE PROTEIN CTRC"/>
    <property type="match status" value="1"/>
</dbReference>
<evidence type="ECO:0000256" key="7">
    <source>
        <dbReference type="ARBA" id="ARBA00023136"/>
    </source>
</evidence>
<feature type="transmembrane region" description="Helical" evidence="8">
    <location>
        <begin position="152"/>
        <end position="171"/>
    </location>
</feature>
<dbReference type="PANTHER" id="PTHR30413">
    <property type="entry name" value="INNER MEMBRANE TRANSPORT PERMEASE"/>
    <property type="match status" value="1"/>
</dbReference>
<organism evidence="11 12">
    <name type="scientific">Leptotrichia trevisanii</name>
    <dbReference type="NCBI Taxonomy" id="109328"/>
    <lineage>
        <taxon>Bacteria</taxon>
        <taxon>Fusobacteriati</taxon>
        <taxon>Fusobacteriota</taxon>
        <taxon>Fusobacteriia</taxon>
        <taxon>Fusobacteriales</taxon>
        <taxon>Leptotrichiaceae</taxon>
        <taxon>Leptotrichia</taxon>
    </lineage>
</organism>
<keyword evidence="7 8" id="KW-0472">Membrane</keyword>
<evidence type="ECO:0000256" key="2">
    <source>
        <dbReference type="ARBA" id="ARBA00007783"/>
    </source>
</evidence>
<dbReference type="InterPro" id="IPR047817">
    <property type="entry name" value="ABC2_TM_bact-type"/>
</dbReference>
<proteinExistence type="inferred from homology"/>
<sequence length="270" mass="32520">MKNIQGIYNFFRYILKQRNLIFSLSINDFKQKYSKSYLGLFWSFIQPIITIGVMWFVFTVGFRAGEAEPGIPYVLWLTAGLIPWYYFSETFFSSANVLFEYSYMLRQMIFKAEVLPLIKIISNVFTHFFFIIIVIIISLVNKFMIDIYFFQIIYYMFCLCFLLTGLSWFFSSLKAFLPDIGEIITVVVQLGFWVTPILWSAKMLPKKILWLFKLNPMFYIIQGYRDTFIYKIWFWEKPYWTTEFFLITIFIFFAGIFVFRKLKPHFNDVL</sequence>
<evidence type="ECO:0000259" key="9">
    <source>
        <dbReference type="PROSITE" id="PS51012"/>
    </source>
</evidence>
<dbReference type="EMBL" id="AP019831">
    <property type="protein sequence ID" value="BBM44023.1"/>
    <property type="molecule type" value="Genomic_DNA"/>
</dbReference>
<dbReference type="AlphaFoldDB" id="A0A510KHM3"/>
<evidence type="ECO:0000313" key="10">
    <source>
        <dbReference type="EMBL" id="BBM44023.1"/>
    </source>
</evidence>
<name>A0A510KHM3_9FUSO</name>